<evidence type="ECO:0000259" key="3">
    <source>
        <dbReference type="Pfam" id="PF13632"/>
    </source>
</evidence>
<evidence type="ECO:0000313" key="5">
    <source>
        <dbReference type="EMBL" id="CAK5275641.1"/>
    </source>
</evidence>
<gene>
    <name evidence="5" type="ORF">MYCIT1_LOCUS23540</name>
</gene>
<comment type="caution">
    <text evidence="5">The sequence shown here is derived from an EMBL/GenBank/DDBJ whole genome shotgun (WGS) entry which is preliminary data.</text>
</comment>
<dbReference type="Gene3D" id="3.90.550.10">
    <property type="entry name" value="Spore Coat Polysaccharide Biosynthesis Protein SpsA, Chain A"/>
    <property type="match status" value="2"/>
</dbReference>
<dbReference type="Pfam" id="PF25550">
    <property type="entry name" value="DUF7928"/>
    <property type="match status" value="1"/>
</dbReference>
<feature type="transmembrane region" description="Helical" evidence="2">
    <location>
        <begin position="882"/>
        <end position="904"/>
    </location>
</feature>
<protein>
    <recommendedName>
        <fullName evidence="7">Glycosyltransferase 2-like domain-containing protein</fullName>
    </recommendedName>
</protein>
<feature type="transmembrane region" description="Helical" evidence="2">
    <location>
        <begin position="910"/>
        <end position="936"/>
    </location>
</feature>
<dbReference type="Proteomes" id="UP001295794">
    <property type="component" value="Unassembled WGS sequence"/>
</dbReference>
<dbReference type="InterPro" id="IPR057688">
    <property type="entry name" value="DUF7928"/>
</dbReference>
<sequence length="1070" mass="117975">MSTPYLSFTASTVGGVRPNSADSLNGGSPASSVSSTPSASPRSANYSAAARASRNNPYHHHHQVSTSGSSQRRHVRSQLGVSHPWDASADDLERDTDSGREVERIEIDDNDVARHRLGMQQALNVASGVTILTSDYDEVDALLHSIYEKTQQDAWFAPAPGALADASLGGVAIRVTAPASTGSIGLPSASSSSSSSASASDQTSGGAEFRIFPYNAPHLVLFESAVRGLNPAGAVLVRNASITAAVAKVPDNVFSLDVDSETRIQVLRKLVDLPGAEKDQCGAFIRNPPSLVLWSPEVEMLIPLAVEFEEKLIKHVWKTRVVSETTRNRDSIAAPAVLASIFGGAAEPVRSSESIAETSTDVAVETRVGSNVNLNEIDKESRFIDTEKPEQQVPDRAAGSKLSQFFGLWRLKPRPSRSSTTGDAEKGGKTERKLVMMGPFYAGCGAGLAAYFVMSGVSVLLEEYALDGDPRRFALMLTLPVIFCVSIFFCLQLVGNISLVIGPVAQYHENSAFYSAVKPAPNPEVDNNLPHVTIQCPVYKESLKETIGPSILSIKKAMQTYARQGGTSSIFICDDGMQLISEELRKERMEFYANHNIGWTARPAHNKDGFFRKGKFKKASNMNYGLQLSLRLEKHLAALEASGVTEDDGECLEDKAMHLAVEEMYEESGRRHRPWACNGKSLRVGEIILIIDADTIVPEDCFRDAAREMYESPDVAIIQHESDVMQVAHHYFENGITHFTRRINRCISYGCANGEVAPFVGHNAFLRWSAVQDAAFDDEDGKRCHWSESNVSEDFDQALRLLLGGYTLRWATYSEGGFKEGVSLTVVDELARWQKYAYGCDEIIFNPLITWWRKGPISKQLRGFVWSAAPVHYKVGMMSYMFSYYGIAAATVGSILNYLLLGLGPDLDRFYLHSFEILLACTVVFPGLGNLGFTLLEYRIGHRNFFSGIVENLRWVPFFLFFFGGLSIHLSTAILAHLFSYDMTWGSTGKEVERSTFWIEVPRIWQNFKLSFIICFAAIVMMIVFTTGAVPAEWQIPGWNWALNIPLSLVVGCHILLPIVLNPWLMIFSY</sequence>
<evidence type="ECO:0000256" key="2">
    <source>
        <dbReference type="SAM" id="Phobius"/>
    </source>
</evidence>
<feature type="transmembrane region" description="Helical" evidence="2">
    <location>
        <begin position="956"/>
        <end position="979"/>
    </location>
</feature>
<feature type="transmembrane region" description="Helical" evidence="2">
    <location>
        <begin position="1042"/>
        <end position="1061"/>
    </location>
</feature>
<keyword evidence="2" id="KW-0472">Membrane</keyword>
<dbReference type="InterPro" id="IPR001173">
    <property type="entry name" value="Glyco_trans_2-like"/>
</dbReference>
<evidence type="ECO:0008006" key="7">
    <source>
        <dbReference type="Google" id="ProtNLM"/>
    </source>
</evidence>
<dbReference type="EMBL" id="CAVNYO010000405">
    <property type="protein sequence ID" value="CAK5275641.1"/>
    <property type="molecule type" value="Genomic_DNA"/>
</dbReference>
<keyword evidence="2" id="KW-1133">Transmembrane helix</keyword>
<feature type="compositionally biased region" description="Low complexity" evidence="1">
    <location>
        <begin position="28"/>
        <end position="56"/>
    </location>
</feature>
<feature type="transmembrane region" description="Helical" evidence="2">
    <location>
        <begin position="440"/>
        <end position="461"/>
    </location>
</feature>
<keyword evidence="2" id="KW-0812">Transmembrane</keyword>
<feature type="compositionally biased region" description="Polar residues" evidence="1">
    <location>
        <begin position="1"/>
        <end position="12"/>
    </location>
</feature>
<evidence type="ECO:0000259" key="4">
    <source>
        <dbReference type="Pfam" id="PF25550"/>
    </source>
</evidence>
<proteinExistence type="predicted"/>
<name>A0AAD2HIN4_9AGAR</name>
<reference evidence="5" key="1">
    <citation type="submission" date="2023-11" db="EMBL/GenBank/DDBJ databases">
        <authorList>
            <person name="De Vega J J."/>
            <person name="De Vega J J."/>
        </authorList>
    </citation>
    <scope>NUCLEOTIDE SEQUENCE</scope>
</reference>
<feature type="region of interest" description="Disordered" evidence="1">
    <location>
        <begin position="1"/>
        <end position="99"/>
    </location>
</feature>
<dbReference type="InterPro" id="IPR029044">
    <property type="entry name" value="Nucleotide-diphossugar_trans"/>
</dbReference>
<evidence type="ECO:0000256" key="1">
    <source>
        <dbReference type="SAM" id="MobiDB-lite"/>
    </source>
</evidence>
<feature type="domain" description="Glycosyltransferase 2-like" evidence="3">
    <location>
        <begin position="687"/>
        <end position="892"/>
    </location>
</feature>
<organism evidence="5 6">
    <name type="scientific">Mycena citricolor</name>
    <dbReference type="NCBI Taxonomy" id="2018698"/>
    <lineage>
        <taxon>Eukaryota</taxon>
        <taxon>Fungi</taxon>
        <taxon>Dikarya</taxon>
        <taxon>Basidiomycota</taxon>
        <taxon>Agaricomycotina</taxon>
        <taxon>Agaricomycetes</taxon>
        <taxon>Agaricomycetidae</taxon>
        <taxon>Agaricales</taxon>
        <taxon>Marasmiineae</taxon>
        <taxon>Mycenaceae</taxon>
        <taxon>Mycena</taxon>
    </lineage>
</organism>
<feature type="transmembrane region" description="Helical" evidence="2">
    <location>
        <begin position="473"/>
        <end position="494"/>
    </location>
</feature>
<dbReference type="Pfam" id="PF13632">
    <property type="entry name" value="Glyco_trans_2_3"/>
    <property type="match status" value="1"/>
</dbReference>
<dbReference type="PANTHER" id="PTHR35408">
    <property type="entry name" value="CHROMOSOME 15, WHOLE GENOME SHOTGUN SEQUENCE"/>
    <property type="match status" value="1"/>
</dbReference>
<accession>A0AAD2HIN4</accession>
<dbReference type="SUPFAM" id="SSF53448">
    <property type="entry name" value="Nucleotide-diphospho-sugar transferases"/>
    <property type="match status" value="1"/>
</dbReference>
<feature type="transmembrane region" description="Helical" evidence="2">
    <location>
        <begin position="1010"/>
        <end position="1030"/>
    </location>
</feature>
<dbReference type="PANTHER" id="PTHR35408:SF2">
    <property type="entry name" value="GLYCOSYLTRANSFERASE 2-LIKE DOMAIN-CONTAINING PROTEIN"/>
    <property type="match status" value="1"/>
</dbReference>
<evidence type="ECO:0000313" key="6">
    <source>
        <dbReference type="Proteomes" id="UP001295794"/>
    </source>
</evidence>
<feature type="domain" description="DUF7928" evidence="4">
    <location>
        <begin position="138"/>
        <end position="325"/>
    </location>
</feature>
<keyword evidence="6" id="KW-1185">Reference proteome</keyword>
<dbReference type="AlphaFoldDB" id="A0AAD2HIN4"/>